<feature type="compositionally biased region" description="Basic and acidic residues" evidence="11">
    <location>
        <begin position="886"/>
        <end position="895"/>
    </location>
</feature>
<feature type="transmembrane region" description="Helical" evidence="12">
    <location>
        <begin position="298"/>
        <end position="316"/>
    </location>
</feature>
<evidence type="ECO:0000256" key="2">
    <source>
        <dbReference type="ARBA" id="ARBA00005248"/>
    </source>
</evidence>
<feature type="compositionally biased region" description="Polar residues" evidence="11">
    <location>
        <begin position="745"/>
        <end position="758"/>
    </location>
</feature>
<keyword evidence="8" id="KW-0406">Ion transport</keyword>
<dbReference type="InterPro" id="IPR013928">
    <property type="entry name" value="Cation/H_antiporter_C"/>
</dbReference>
<dbReference type="EMBL" id="FP929129">
    <property type="protein sequence ID" value="CBX96648.1"/>
    <property type="molecule type" value="Genomic_DNA"/>
</dbReference>
<evidence type="ECO:0000313" key="15">
    <source>
        <dbReference type="EMBL" id="CBX96648.1"/>
    </source>
</evidence>
<feature type="transmembrane region" description="Helical" evidence="12">
    <location>
        <begin position="328"/>
        <end position="345"/>
    </location>
</feature>
<protein>
    <submittedName>
        <fullName evidence="15">Similar to Na+/H+ antiporter Nha1</fullName>
    </submittedName>
</protein>
<evidence type="ECO:0000256" key="8">
    <source>
        <dbReference type="ARBA" id="ARBA00023065"/>
    </source>
</evidence>
<dbReference type="HOGENOM" id="CLU_008635_0_0_1"/>
<evidence type="ECO:0000259" key="13">
    <source>
        <dbReference type="Pfam" id="PF00999"/>
    </source>
</evidence>
<feature type="compositionally biased region" description="Basic and acidic residues" evidence="11">
    <location>
        <begin position="846"/>
        <end position="858"/>
    </location>
</feature>
<proteinExistence type="inferred from homology"/>
<dbReference type="GO" id="GO:0097623">
    <property type="term" value="P:potassium ion export across plasma membrane"/>
    <property type="evidence" value="ECO:0007669"/>
    <property type="project" value="EnsemblFungi"/>
</dbReference>
<evidence type="ECO:0000313" key="16">
    <source>
        <dbReference type="Proteomes" id="UP000002668"/>
    </source>
</evidence>
<keyword evidence="16" id="KW-1185">Reference proteome</keyword>
<feature type="compositionally biased region" description="Low complexity" evidence="11">
    <location>
        <begin position="511"/>
        <end position="522"/>
    </location>
</feature>
<keyword evidence="5 12" id="KW-0812">Transmembrane</keyword>
<feature type="domain" description="Cation/H+ exchanger transmembrane" evidence="13">
    <location>
        <begin position="26"/>
        <end position="435"/>
    </location>
</feature>
<feature type="transmembrane region" description="Helical" evidence="12">
    <location>
        <begin position="366"/>
        <end position="386"/>
    </location>
</feature>
<evidence type="ECO:0000259" key="14">
    <source>
        <dbReference type="Pfam" id="PF08619"/>
    </source>
</evidence>
<dbReference type="GO" id="GO:0036376">
    <property type="term" value="P:sodium ion export across plasma membrane"/>
    <property type="evidence" value="ECO:0007669"/>
    <property type="project" value="EnsemblFungi"/>
</dbReference>
<dbReference type="PANTHER" id="PTHR31382">
    <property type="entry name" value="NA(+)/H(+) ANTIPORTER"/>
    <property type="match status" value="1"/>
</dbReference>
<feature type="compositionally biased region" description="Acidic residues" evidence="11">
    <location>
        <begin position="1026"/>
        <end position="1035"/>
    </location>
</feature>
<organism evidence="16">
    <name type="scientific">Leptosphaeria maculans (strain JN3 / isolate v23.1.3 / race Av1-4-5-6-7-8)</name>
    <name type="common">Blackleg fungus</name>
    <name type="synonym">Phoma lingam</name>
    <dbReference type="NCBI Taxonomy" id="985895"/>
    <lineage>
        <taxon>Eukaryota</taxon>
        <taxon>Fungi</taxon>
        <taxon>Dikarya</taxon>
        <taxon>Ascomycota</taxon>
        <taxon>Pezizomycotina</taxon>
        <taxon>Dothideomycetes</taxon>
        <taxon>Pleosporomycetidae</taxon>
        <taxon>Pleosporales</taxon>
        <taxon>Pleosporineae</taxon>
        <taxon>Leptosphaeriaceae</taxon>
        <taxon>Plenodomus</taxon>
        <taxon>Plenodomus lingam/Leptosphaeria maculans species complex</taxon>
    </lineage>
</organism>
<dbReference type="AlphaFoldDB" id="E4ZZ53"/>
<dbReference type="OrthoDB" id="2190219at2759"/>
<evidence type="ECO:0000256" key="3">
    <source>
        <dbReference type="ARBA" id="ARBA00022448"/>
    </source>
</evidence>
<keyword evidence="3" id="KW-0813">Transport</keyword>
<dbReference type="FunCoup" id="E4ZZ53">
    <property type="interactions" value="29"/>
</dbReference>
<feature type="compositionally biased region" description="Low complexity" evidence="11">
    <location>
        <begin position="1091"/>
        <end position="1100"/>
    </location>
</feature>
<evidence type="ECO:0000256" key="10">
    <source>
        <dbReference type="ARBA" id="ARBA00023201"/>
    </source>
</evidence>
<feature type="compositionally biased region" description="Basic and acidic residues" evidence="11">
    <location>
        <begin position="615"/>
        <end position="670"/>
    </location>
</feature>
<feature type="transmembrane region" description="Helical" evidence="12">
    <location>
        <begin position="412"/>
        <end position="438"/>
    </location>
</feature>
<dbReference type="GO" id="GO:0006970">
    <property type="term" value="P:response to osmotic stress"/>
    <property type="evidence" value="ECO:0007669"/>
    <property type="project" value="EnsemblFungi"/>
</dbReference>
<feature type="transmembrane region" description="Helical" evidence="12">
    <location>
        <begin position="246"/>
        <end position="263"/>
    </location>
</feature>
<reference evidence="16" key="1">
    <citation type="journal article" date="2011" name="Nat. Commun.">
        <title>Effector diversification within compartments of the Leptosphaeria maculans genome affected by Repeat-Induced Point mutations.</title>
        <authorList>
            <person name="Rouxel T."/>
            <person name="Grandaubert J."/>
            <person name="Hane J.K."/>
            <person name="Hoede C."/>
            <person name="van de Wouw A.P."/>
            <person name="Couloux A."/>
            <person name="Dominguez V."/>
            <person name="Anthouard V."/>
            <person name="Bally P."/>
            <person name="Bourras S."/>
            <person name="Cozijnsen A.J."/>
            <person name="Ciuffetti L.M."/>
            <person name="Degrave A."/>
            <person name="Dilmaghani A."/>
            <person name="Duret L."/>
            <person name="Fudal I."/>
            <person name="Goodwin S.B."/>
            <person name="Gout L."/>
            <person name="Glaser N."/>
            <person name="Linglin J."/>
            <person name="Kema G.H.J."/>
            <person name="Lapalu N."/>
            <person name="Lawrence C.B."/>
            <person name="May K."/>
            <person name="Meyer M."/>
            <person name="Ollivier B."/>
            <person name="Poulain J."/>
            <person name="Schoch C.L."/>
            <person name="Simon A."/>
            <person name="Spatafora J.W."/>
            <person name="Stachowiak A."/>
            <person name="Turgeon B.G."/>
            <person name="Tyler B.M."/>
            <person name="Vincent D."/>
            <person name="Weissenbach J."/>
            <person name="Amselem J."/>
            <person name="Quesneville H."/>
            <person name="Oliver R.P."/>
            <person name="Wincker P."/>
            <person name="Balesdent M.-H."/>
            <person name="Howlett B.J."/>
        </authorList>
    </citation>
    <scope>NUCLEOTIDE SEQUENCE [LARGE SCALE GENOMIC DNA]</scope>
    <source>
        <strain evidence="16">JN3 / isolate v23.1.3 / race Av1-4-5-6-7-8</strain>
    </source>
</reference>
<evidence type="ECO:0000256" key="6">
    <source>
        <dbReference type="ARBA" id="ARBA00022989"/>
    </source>
</evidence>
<dbReference type="RefSeq" id="XP_003840127.1">
    <property type="nucleotide sequence ID" value="XM_003840079.1"/>
</dbReference>
<dbReference type="GO" id="GO:0120029">
    <property type="term" value="P:proton export across plasma membrane"/>
    <property type="evidence" value="ECO:0007669"/>
    <property type="project" value="InterPro"/>
</dbReference>
<sequence length="1100" mass="120706">MAWDHLSITKPHLVYIILGGFTSLFMLCSSVIKERLYIGEATVATLCGIIFGPHAANLIDPGTWGNVDLITLEFSRIVLVVQCFAVGVELPRAYMEKHWKSVTLLLIPVMTFGWLITSLFIWGLFNSHLNWLDSLCIAACVTATDPVLASSVVGKGKFAKRVPKHLRDLLSAESGCNDGMAFPFVYLAVYLIRYRPDASKVAYHWICYTVLYECLFGAVYGVVIGYAARRAIRYAHEKDLIDRESFLVFYFVLALWCAGSGSLLGLDDLLVGFACGVGFSNDGWFLEKTEESHVSNVIDLLINLAFFVYFGAIIPWNQFNSPEIIGLSPWRLVVLGLLVLFFRRLPIMLMLKPVIPDIKTWREASFAGHFGPIGVGGLFVAILARAELETETTTPLAVLPPEGFEHLNIIEMIWPITCFLVIVSILVHGSSIAVFTLGKRINTLTISMSYTQANEDGPGWMDRLPRIQSRSRSSMGRRGSETSLDEKSEGPAGNGFAGGFLRRQKEEDSASRSNSRSNSRGPGTRRRRWDAGRGPGGPISQSAIGPIARLDLEKGEATPTDGNDAFGDAMAVSTSDSSSNGKEKMKQLPEKEGEIFQEGNNTVIEDEEGNVLGVRDSHGEHGAQRRQHDGERAMELLREEDVQHGVAQKEHGSPLEEAPGKIETAVEHPHKTWRKRMQSFSGHHHNDGEEKQASKSKQPEQKRGPALAYQFGNTIIVEDEDGEVIKKYDIPSAPKAGKDGRPTAQRGQSMVETSSRAIQSLKRMGTHMGVPQHTDAGPSGTGATESKKKKKPEEEEDDDRLRFTVTAGGRRMSKLEFIQQMAQMNPKDRAKFVQSSNAPEAVKTAAQEDAKDLTDAQRRGAASKANVPPIVGEEGQAEIQKIESPAAEREGRTRGPEGLTLVDSNNEDVPFHSVRQDLADYSMGGNGETAAARRRRLASQHSSSTQVGSRKENAADQSSDEETPAERRRRLAALQGSSSPPPPTSSERRPVSPKAPDDNAFEGETAAERRRRLGALGVGGQQTPESDSEDEETGDPLETGRGTHDAKAKTKGPLSPPRTPGIRFAEQPRVPTKDERAKEDAREKEGKEGKSGLSKLIRRK</sequence>
<dbReference type="Pfam" id="PF08619">
    <property type="entry name" value="Nha1_C"/>
    <property type="match status" value="2"/>
</dbReference>
<feature type="region of interest" description="Disordered" evidence="11">
    <location>
        <begin position="455"/>
        <end position="709"/>
    </location>
</feature>
<name>E4ZZ53_LEPMJ</name>
<keyword evidence="10" id="KW-0739">Sodium transport</keyword>
<accession>E4ZZ53</accession>
<comment type="similarity">
    <text evidence="2">Belongs to the fungal Na(+)/H(+) exchanger family.</text>
</comment>
<feature type="compositionally biased region" description="Polar residues" evidence="11">
    <location>
        <begin position="939"/>
        <end position="948"/>
    </location>
</feature>
<feature type="domain" description="Alkali metal cation/H+ antiporter Nha1 C-terminal" evidence="14">
    <location>
        <begin position="996"/>
        <end position="1027"/>
    </location>
</feature>
<dbReference type="Pfam" id="PF00999">
    <property type="entry name" value="Na_H_Exchanger"/>
    <property type="match status" value="1"/>
</dbReference>
<evidence type="ECO:0000256" key="7">
    <source>
        <dbReference type="ARBA" id="ARBA00023053"/>
    </source>
</evidence>
<dbReference type="GO" id="GO:0045121">
    <property type="term" value="C:membrane raft"/>
    <property type="evidence" value="ECO:0007669"/>
    <property type="project" value="EnsemblFungi"/>
</dbReference>
<feature type="compositionally biased region" description="Basic and acidic residues" evidence="11">
    <location>
        <begin position="478"/>
        <end position="489"/>
    </location>
</feature>
<feature type="transmembrane region" description="Helical" evidence="12">
    <location>
        <begin position="12"/>
        <end position="29"/>
    </location>
</feature>
<dbReference type="PANTHER" id="PTHR31382:SF4">
    <property type="entry name" value="NA(+)_H(+) ANTIPORTER"/>
    <property type="match status" value="1"/>
</dbReference>
<dbReference type="VEuPathDB" id="FungiDB:LEMA_P109130.1"/>
<feature type="region of interest" description="Disordered" evidence="11">
    <location>
        <begin position="728"/>
        <end position="808"/>
    </location>
</feature>
<feature type="transmembrane region" description="Helical" evidence="12">
    <location>
        <begin position="102"/>
        <end position="125"/>
    </location>
</feature>
<dbReference type="GO" id="GO:0005886">
    <property type="term" value="C:plasma membrane"/>
    <property type="evidence" value="ECO:0007669"/>
    <property type="project" value="EnsemblFungi"/>
</dbReference>
<evidence type="ECO:0000256" key="4">
    <source>
        <dbReference type="ARBA" id="ARBA00022449"/>
    </source>
</evidence>
<evidence type="ECO:0000256" key="1">
    <source>
        <dbReference type="ARBA" id="ARBA00004141"/>
    </source>
</evidence>
<evidence type="ECO:0000256" key="11">
    <source>
        <dbReference type="SAM" id="MobiDB-lite"/>
    </source>
</evidence>
<keyword evidence="7" id="KW-0915">Sodium</keyword>
<dbReference type="eggNOG" id="KOG4505">
    <property type="taxonomic scope" value="Eukaryota"/>
</dbReference>
<dbReference type="GO" id="GO:0015385">
    <property type="term" value="F:sodium:proton antiporter activity"/>
    <property type="evidence" value="ECO:0007669"/>
    <property type="project" value="EnsemblFungi"/>
</dbReference>
<comment type="subcellular location">
    <subcellularLocation>
        <location evidence="1">Membrane</location>
        <topology evidence="1">Multi-pass membrane protein</topology>
    </subcellularLocation>
</comment>
<keyword evidence="6 12" id="KW-1133">Transmembrane helix</keyword>
<dbReference type="Proteomes" id="UP000002668">
    <property type="component" value="Genome"/>
</dbReference>
<feature type="domain" description="Alkali metal cation/H+ antiporter Nha1 C-terminal" evidence="14">
    <location>
        <begin position="460"/>
        <end position="978"/>
    </location>
</feature>
<keyword evidence="4" id="KW-0050">Antiport</keyword>
<feature type="compositionally biased region" description="Basic and acidic residues" evidence="11">
    <location>
        <begin position="684"/>
        <end position="703"/>
    </location>
</feature>
<dbReference type="InterPro" id="IPR004712">
    <property type="entry name" value="Na+/H+_antiporter_fungi"/>
</dbReference>
<dbReference type="InterPro" id="IPR006153">
    <property type="entry name" value="Cation/H_exchanger_TM"/>
</dbReference>
<feature type="region of interest" description="Disordered" evidence="11">
    <location>
        <begin position="822"/>
        <end position="1100"/>
    </location>
</feature>
<dbReference type="FunFam" id="1.20.1530.20:FF:000015">
    <property type="entry name" value="Na(+)/H(+) antiporter 2"/>
    <property type="match status" value="1"/>
</dbReference>
<dbReference type="GeneID" id="13290108"/>
<feature type="transmembrane region" description="Helical" evidence="12">
    <location>
        <begin position="202"/>
        <end position="226"/>
    </location>
</feature>
<dbReference type="InParanoid" id="E4ZZ53"/>
<keyword evidence="9 12" id="KW-0472">Membrane</keyword>
<dbReference type="GO" id="GO:0042391">
    <property type="term" value="P:regulation of membrane potential"/>
    <property type="evidence" value="ECO:0007669"/>
    <property type="project" value="InterPro"/>
</dbReference>
<dbReference type="OMA" id="PISWGNV"/>
<evidence type="ECO:0000256" key="12">
    <source>
        <dbReference type="SAM" id="Phobius"/>
    </source>
</evidence>
<gene>
    <name evidence="15" type="ORF">LEMA_P109130.1</name>
</gene>
<feature type="compositionally biased region" description="Basic and acidic residues" evidence="11">
    <location>
        <begin position="1071"/>
        <end position="1090"/>
    </location>
</feature>
<evidence type="ECO:0000256" key="5">
    <source>
        <dbReference type="ARBA" id="ARBA00022692"/>
    </source>
</evidence>
<feature type="compositionally biased region" description="Basic and acidic residues" evidence="11">
    <location>
        <begin position="581"/>
        <end position="594"/>
    </location>
</feature>
<evidence type="ECO:0000256" key="9">
    <source>
        <dbReference type="ARBA" id="ARBA00023136"/>
    </source>
</evidence>
<dbReference type="GO" id="GO:0030007">
    <property type="term" value="P:intracellular potassium ion homeostasis"/>
    <property type="evidence" value="ECO:0007669"/>
    <property type="project" value="EnsemblFungi"/>
</dbReference>
<dbReference type="STRING" id="985895.E4ZZ53"/>